<feature type="compositionally biased region" description="Acidic residues" evidence="1">
    <location>
        <begin position="155"/>
        <end position="164"/>
    </location>
</feature>
<feature type="compositionally biased region" description="Basic and acidic residues" evidence="1">
    <location>
        <begin position="969"/>
        <end position="981"/>
    </location>
</feature>
<dbReference type="AlphaFoldDB" id="A0A9W9QCX7"/>
<reference evidence="2" key="2">
    <citation type="journal article" date="2023" name="IMA Fungus">
        <title>Comparative genomic study of the Penicillium genus elucidates a diverse pangenome and 15 lateral gene transfer events.</title>
        <authorList>
            <person name="Petersen C."/>
            <person name="Sorensen T."/>
            <person name="Nielsen M.R."/>
            <person name="Sondergaard T.E."/>
            <person name="Sorensen J.L."/>
            <person name="Fitzpatrick D.A."/>
            <person name="Frisvad J.C."/>
            <person name="Nielsen K.L."/>
        </authorList>
    </citation>
    <scope>NUCLEOTIDE SEQUENCE</scope>
    <source>
        <strain evidence="2">IBT 21472</strain>
    </source>
</reference>
<dbReference type="EMBL" id="JAPZBO010000001">
    <property type="protein sequence ID" value="KAJ5330654.1"/>
    <property type="molecule type" value="Genomic_DNA"/>
</dbReference>
<feature type="region of interest" description="Disordered" evidence="1">
    <location>
        <begin position="1"/>
        <end position="83"/>
    </location>
</feature>
<feature type="compositionally biased region" description="Polar residues" evidence="1">
    <location>
        <begin position="72"/>
        <end position="81"/>
    </location>
</feature>
<dbReference type="Proteomes" id="UP001147746">
    <property type="component" value="Unassembled WGS sequence"/>
</dbReference>
<proteinExistence type="predicted"/>
<feature type="region of interest" description="Disordered" evidence="1">
    <location>
        <begin position="950"/>
        <end position="981"/>
    </location>
</feature>
<feature type="compositionally biased region" description="Polar residues" evidence="1">
    <location>
        <begin position="603"/>
        <end position="614"/>
    </location>
</feature>
<feature type="compositionally biased region" description="Polar residues" evidence="1">
    <location>
        <begin position="950"/>
        <end position="964"/>
    </location>
</feature>
<feature type="region of interest" description="Disordered" evidence="1">
    <location>
        <begin position="364"/>
        <end position="384"/>
    </location>
</feature>
<accession>A0A9W9QCX7</accession>
<organism evidence="2 3">
    <name type="scientific">Penicillium atrosanguineum</name>
    <dbReference type="NCBI Taxonomy" id="1132637"/>
    <lineage>
        <taxon>Eukaryota</taxon>
        <taxon>Fungi</taxon>
        <taxon>Dikarya</taxon>
        <taxon>Ascomycota</taxon>
        <taxon>Pezizomycotina</taxon>
        <taxon>Eurotiomycetes</taxon>
        <taxon>Eurotiomycetidae</taxon>
        <taxon>Eurotiales</taxon>
        <taxon>Aspergillaceae</taxon>
        <taxon>Penicillium</taxon>
    </lineage>
</organism>
<evidence type="ECO:0000256" key="1">
    <source>
        <dbReference type="SAM" id="MobiDB-lite"/>
    </source>
</evidence>
<evidence type="ECO:0000313" key="2">
    <source>
        <dbReference type="EMBL" id="KAJ5330654.1"/>
    </source>
</evidence>
<reference evidence="2" key="1">
    <citation type="submission" date="2022-12" db="EMBL/GenBank/DDBJ databases">
        <authorList>
            <person name="Petersen C."/>
        </authorList>
    </citation>
    <scope>NUCLEOTIDE SEQUENCE</scope>
    <source>
        <strain evidence="2">IBT 21472</strain>
    </source>
</reference>
<protein>
    <submittedName>
        <fullName evidence="2">Uncharacterized protein</fullName>
    </submittedName>
</protein>
<feature type="region of interest" description="Disordered" evidence="1">
    <location>
        <begin position="505"/>
        <end position="525"/>
    </location>
</feature>
<gene>
    <name evidence="2" type="ORF">N7476_000437</name>
</gene>
<feature type="region of interest" description="Disordered" evidence="1">
    <location>
        <begin position="97"/>
        <end position="199"/>
    </location>
</feature>
<evidence type="ECO:0000313" key="3">
    <source>
        <dbReference type="Proteomes" id="UP001147746"/>
    </source>
</evidence>
<feature type="region of interest" description="Disordered" evidence="1">
    <location>
        <begin position="598"/>
        <end position="627"/>
    </location>
</feature>
<keyword evidence="3" id="KW-1185">Reference proteome</keyword>
<sequence length="981" mass="108682">MAKRVGASDLTSSDTHPIYPNPQAPQDMTSAAAPVTHSLASQPRRKVFGKANTQGSTDSEESLMGVDRARSTQEAPVQQGPSALREVIGEENRDLEHEHQLEQIDLSINNSSDGAGVKGPATPSKSHVLVHTVMRDPSVTNNAVESISPSQSSEAAEDDEDDQNTVDTRESGWPGPEWEFAIVDKDDNPNSESSSYDYAVSHKGHTPVHRISFRHGPPGNIYDEFHDKEIPRNNDRANTYSSRLNDAHARKFGYPANDGLWPQVPASRYHHSTPDFIRSACFRRCSFPPISSFPAWDQAEDEDIRVEEVPLCDLLHRRYSDIELFQNERTWSLLPKADDYPAVYERADGSLFYYPSKTSAVHPRRASDPDVLDLENPSKTRTEVHLKRAPDPDIFDFENPSRTPTEAFPGRWTGPGILELRICQRFQYSSTVPTDEMPGPHVLPDMNETPELIRHTRYQACPGKCHHNSVLRYWINEDAPERVCDICGGTARFLWSCTADTPDWTDASPRTVGPAPAAPTLSKSVPNVPSFPGSAANESAPPALPTNVFNLSGFSPISSAPPGLAGNVPSPSEFSFFNPAASESALISSSPNALALTGYTPLRPTSTGPASTGPASIGPAATSSDTDITGPDISTLAEWMQKAITIGEYTPAQVQKLANQKLQVLECAARDRAAQAERAAKAAYAARPPTTGEGTTVRAWLARQTDRESHQGGDIQEGPWNGGPCRAIFCPLCHWEFTERSLGHIDQVVNEPYVAPPNIPEYLNRPISDAAVLRAMRPMHWVRGREFGLWWLENRYLSGRDMAPVLRHALNGGWTEEQFKLTSWWVYWQHLSDLEVGARVRWLKARNLEQISSFSQSITDLRFIVSRSSERQCSSMRMGLDPVLSISRHPIWEEYESQGRLVVCPGWEYSLGHRWQALSRPEHKELTRLVTEQQDALAIQGVSSAALRQSVSPSQGLTQETEVPQQAGHDFDSLYDASDRE</sequence>
<feature type="compositionally biased region" description="Polar residues" evidence="1">
    <location>
        <begin position="138"/>
        <end position="149"/>
    </location>
</feature>
<comment type="caution">
    <text evidence="2">The sequence shown here is derived from an EMBL/GenBank/DDBJ whole genome shotgun (WGS) entry which is preliminary data.</text>
</comment>
<name>A0A9W9QCX7_9EURO</name>